<evidence type="ECO:0000313" key="1">
    <source>
        <dbReference type="EMBL" id="KGF33170.1"/>
    </source>
</evidence>
<sequence length="196" mass="22519">MIETHPFEPFLPKNATLLMLGTFPPAPKRWCIPFYYPNFQNDMWRIFGYLFFGDKQHFVNQREKTFHLEALKAFLEEKGVALFDTALRVHRTKNTASDKDLEIIEPADLDGLLRALPHCTAILTAGQKATAIFTSHFGVTAPAMGQYVTFSFDGRSMRLYRMPSSSRAYPMKLEKKAESYRVMFEDVLGLPPKKTE</sequence>
<accession>A0A095ZEI0</accession>
<dbReference type="AlphaFoldDB" id="A0A095ZEI0"/>
<comment type="caution">
    <text evidence="1">The sequence shown here is derived from an EMBL/GenBank/DDBJ whole genome shotgun (WGS) entry which is preliminary data.</text>
</comment>
<organism evidence="1 2">
    <name type="scientific">Hoylesella buccalis DNF00853</name>
    <dbReference type="NCBI Taxonomy" id="1401074"/>
    <lineage>
        <taxon>Bacteria</taxon>
        <taxon>Pseudomonadati</taxon>
        <taxon>Bacteroidota</taxon>
        <taxon>Bacteroidia</taxon>
        <taxon>Bacteroidales</taxon>
        <taxon>Prevotellaceae</taxon>
        <taxon>Hoylesella</taxon>
    </lineage>
</organism>
<dbReference type="RefSeq" id="WP_036874841.1">
    <property type="nucleotide sequence ID" value="NZ_JRNN01000095.1"/>
</dbReference>
<gene>
    <name evidence="1" type="ORF">HMPREF2137_12180</name>
</gene>
<protein>
    <submittedName>
        <fullName evidence="1">DNA glycosylase</fullName>
    </submittedName>
</protein>
<evidence type="ECO:0000313" key="2">
    <source>
        <dbReference type="Proteomes" id="UP000029556"/>
    </source>
</evidence>
<dbReference type="CDD" id="cd10032">
    <property type="entry name" value="UDG-F6_HDG"/>
    <property type="match status" value="1"/>
</dbReference>
<dbReference type="Proteomes" id="UP000029556">
    <property type="component" value="Unassembled WGS sequence"/>
</dbReference>
<name>A0A095ZEI0_9BACT</name>
<dbReference type="SUPFAM" id="SSF52141">
    <property type="entry name" value="Uracil-DNA glycosylase-like"/>
    <property type="match status" value="1"/>
</dbReference>
<dbReference type="Gene3D" id="3.40.470.10">
    <property type="entry name" value="Uracil-DNA glycosylase-like domain"/>
    <property type="match status" value="1"/>
</dbReference>
<dbReference type="EMBL" id="JRNN01000095">
    <property type="protein sequence ID" value="KGF33170.1"/>
    <property type="molecule type" value="Genomic_DNA"/>
</dbReference>
<proteinExistence type="predicted"/>
<reference evidence="1 2" key="1">
    <citation type="submission" date="2014-07" db="EMBL/GenBank/DDBJ databases">
        <authorList>
            <person name="McCorrison J."/>
            <person name="Sanka R."/>
            <person name="Torralba M."/>
            <person name="Gillis M."/>
            <person name="Haft D.H."/>
            <person name="Methe B."/>
            <person name="Sutton G."/>
            <person name="Nelson K.E."/>
        </authorList>
    </citation>
    <scope>NUCLEOTIDE SEQUENCE [LARGE SCALE GENOMIC DNA]</scope>
    <source>
        <strain evidence="1 2">DNF00853</strain>
    </source>
</reference>
<dbReference type="OrthoDB" id="9794144at2"/>
<dbReference type="InterPro" id="IPR036895">
    <property type="entry name" value="Uracil-DNA_glycosylase-like_sf"/>
</dbReference>